<dbReference type="InterPro" id="IPR048466">
    <property type="entry name" value="DNA_pol3_delta-like_C"/>
</dbReference>
<keyword evidence="12" id="KW-1185">Reference proteome</keyword>
<dbReference type="Gene3D" id="3.40.50.300">
    <property type="entry name" value="P-loop containing nucleotide triphosphate hydrolases"/>
    <property type="match status" value="1"/>
</dbReference>
<keyword evidence="5" id="KW-0235">DNA replication</keyword>
<dbReference type="InterPro" id="IPR027417">
    <property type="entry name" value="P-loop_NTPase"/>
</dbReference>
<protein>
    <recommendedName>
        <fullName evidence="2">DNA polymerase III subunit delta</fullName>
        <ecNumber evidence="1">2.7.7.7</ecNumber>
    </recommendedName>
</protein>
<accession>A0A559J4J7</accession>
<evidence type="ECO:0000256" key="3">
    <source>
        <dbReference type="ARBA" id="ARBA00022679"/>
    </source>
</evidence>
<dbReference type="AlphaFoldDB" id="A0A559J4J7"/>
<evidence type="ECO:0000313" key="11">
    <source>
        <dbReference type="EMBL" id="TVX94771.1"/>
    </source>
</evidence>
<evidence type="ECO:0000256" key="5">
    <source>
        <dbReference type="ARBA" id="ARBA00022705"/>
    </source>
</evidence>
<dbReference type="InterPro" id="IPR005790">
    <property type="entry name" value="DNA_polIII_delta"/>
</dbReference>
<evidence type="ECO:0000256" key="2">
    <source>
        <dbReference type="ARBA" id="ARBA00017703"/>
    </source>
</evidence>
<evidence type="ECO:0000259" key="10">
    <source>
        <dbReference type="Pfam" id="PF21694"/>
    </source>
</evidence>
<dbReference type="PANTHER" id="PTHR34388">
    <property type="entry name" value="DNA POLYMERASE III SUBUNIT DELTA"/>
    <property type="match status" value="1"/>
</dbReference>
<dbReference type="GO" id="GO:0006261">
    <property type="term" value="P:DNA-templated DNA replication"/>
    <property type="evidence" value="ECO:0007669"/>
    <property type="project" value="TreeGrafter"/>
</dbReference>
<proteinExistence type="inferred from homology"/>
<comment type="catalytic activity">
    <reaction evidence="8">
        <text>DNA(n) + a 2'-deoxyribonucleoside 5'-triphosphate = DNA(n+1) + diphosphate</text>
        <dbReference type="Rhea" id="RHEA:22508"/>
        <dbReference type="Rhea" id="RHEA-COMP:17339"/>
        <dbReference type="Rhea" id="RHEA-COMP:17340"/>
        <dbReference type="ChEBI" id="CHEBI:33019"/>
        <dbReference type="ChEBI" id="CHEBI:61560"/>
        <dbReference type="ChEBI" id="CHEBI:173112"/>
        <dbReference type="EC" id="2.7.7.7"/>
    </reaction>
</comment>
<reference evidence="11 12" key="1">
    <citation type="submission" date="2019-07" db="EMBL/GenBank/DDBJ databases">
        <authorList>
            <person name="Kim J."/>
        </authorList>
    </citation>
    <scope>NUCLEOTIDE SEQUENCE [LARGE SCALE GENOMIC DNA]</scope>
    <source>
        <strain evidence="11 12">N4</strain>
    </source>
</reference>
<evidence type="ECO:0000256" key="1">
    <source>
        <dbReference type="ARBA" id="ARBA00012417"/>
    </source>
</evidence>
<keyword evidence="4 11" id="KW-0548">Nucleotidyltransferase</keyword>
<dbReference type="Pfam" id="PF06144">
    <property type="entry name" value="DNA_pol3_delta"/>
    <property type="match status" value="1"/>
</dbReference>
<evidence type="ECO:0000259" key="9">
    <source>
        <dbReference type="Pfam" id="PF06144"/>
    </source>
</evidence>
<evidence type="ECO:0000256" key="8">
    <source>
        <dbReference type="ARBA" id="ARBA00049244"/>
    </source>
</evidence>
<feature type="domain" description="DNA polymerase III delta N-terminal" evidence="9">
    <location>
        <begin position="19"/>
        <end position="138"/>
    </location>
</feature>
<dbReference type="NCBIfam" id="TIGR01128">
    <property type="entry name" value="holA"/>
    <property type="match status" value="1"/>
</dbReference>
<keyword evidence="6" id="KW-0239">DNA-directed DNA polymerase</keyword>
<dbReference type="OrthoDB" id="9775929at2"/>
<dbReference type="SUPFAM" id="SSF52540">
    <property type="entry name" value="P-loop containing nucleoside triphosphate hydrolases"/>
    <property type="match status" value="1"/>
</dbReference>
<dbReference type="Pfam" id="PF21694">
    <property type="entry name" value="DNA_pol3_delta_C"/>
    <property type="match status" value="1"/>
</dbReference>
<dbReference type="Gene3D" id="1.20.272.10">
    <property type="match status" value="1"/>
</dbReference>
<dbReference type="PANTHER" id="PTHR34388:SF1">
    <property type="entry name" value="DNA POLYMERASE III SUBUNIT DELTA"/>
    <property type="match status" value="1"/>
</dbReference>
<evidence type="ECO:0000256" key="7">
    <source>
        <dbReference type="ARBA" id="ARBA00034754"/>
    </source>
</evidence>
<dbReference type="Gene3D" id="1.10.8.60">
    <property type="match status" value="1"/>
</dbReference>
<dbReference type="GO" id="GO:0009360">
    <property type="term" value="C:DNA polymerase III complex"/>
    <property type="evidence" value="ECO:0007669"/>
    <property type="project" value="InterPro"/>
</dbReference>
<feature type="domain" description="DNA polymerase III delta subunit-like C-terminal" evidence="10">
    <location>
        <begin position="216"/>
        <end position="336"/>
    </location>
</feature>
<dbReference type="RefSeq" id="WP_144991875.1">
    <property type="nucleotide sequence ID" value="NZ_VNJK01000001.1"/>
</dbReference>
<dbReference type="EC" id="2.7.7.7" evidence="1"/>
<evidence type="ECO:0000256" key="4">
    <source>
        <dbReference type="ARBA" id="ARBA00022695"/>
    </source>
</evidence>
<dbReference type="EMBL" id="VNJK01000001">
    <property type="protein sequence ID" value="TVX94771.1"/>
    <property type="molecule type" value="Genomic_DNA"/>
</dbReference>
<dbReference type="GO" id="GO:0003887">
    <property type="term" value="F:DNA-directed DNA polymerase activity"/>
    <property type="evidence" value="ECO:0007669"/>
    <property type="project" value="UniProtKB-KW"/>
</dbReference>
<comment type="caution">
    <text evidence="11">The sequence shown here is derived from an EMBL/GenBank/DDBJ whole genome shotgun (WGS) entry which is preliminary data.</text>
</comment>
<evidence type="ECO:0000313" key="12">
    <source>
        <dbReference type="Proteomes" id="UP000318102"/>
    </source>
</evidence>
<dbReference type="SUPFAM" id="SSF48019">
    <property type="entry name" value="post-AAA+ oligomerization domain-like"/>
    <property type="match status" value="1"/>
</dbReference>
<comment type="similarity">
    <text evidence="7">Belongs to the DNA polymerase HolA subunit family.</text>
</comment>
<gene>
    <name evidence="11" type="primary">holA</name>
    <name evidence="11" type="ORF">FPZ44_15525</name>
</gene>
<sequence>MDLKTAVKQIKKGQAQPFYVLYGSEKYRMDEFVQLMLEQLVPEDNRELAIMKMDTSEMPVELVVEEAETPPFLVERKVILVKDQSIFGTGKDGKIEHRTDRLLQYMAEPMDTTIIIFMVQADKLDERKKTTKAAKSADAVLAFNPFSAEELVQWVIKQVEQRQCTIEEQAVDVLIKSAGTKLQALSSEIEKLCLFVGQSQRIDANAVESLVPKNTEQNVFQLVEDIIGKRTDRALSTLHELLKQKEEPIKIVALIVRQLRIMLQVKELTGQSFSQQQAASQLGLHPYAVKMAAEQARSHPASALAAWLTEAAELDYEMKSGRVEKTLGLELFIMRLSSGVPRHKIR</sequence>
<dbReference type="GO" id="GO:0003677">
    <property type="term" value="F:DNA binding"/>
    <property type="evidence" value="ECO:0007669"/>
    <property type="project" value="InterPro"/>
</dbReference>
<evidence type="ECO:0000256" key="6">
    <source>
        <dbReference type="ARBA" id="ARBA00022932"/>
    </source>
</evidence>
<name>A0A559J4J7_9BACL</name>
<keyword evidence="3 11" id="KW-0808">Transferase</keyword>
<dbReference type="Proteomes" id="UP000318102">
    <property type="component" value="Unassembled WGS sequence"/>
</dbReference>
<organism evidence="11 12">
    <name type="scientific">Paenibacillus agilis</name>
    <dbReference type="NCBI Taxonomy" id="3020863"/>
    <lineage>
        <taxon>Bacteria</taxon>
        <taxon>Bacillati</taxon>
        <taxon>Bacillota</taxon>
        <taxon>Bacilli</taxon>
        <taxon>Bacillales</taxon>
        <taxon>Paenibacillaceae</taxon>
        <taxon>Paenibacillus</taxon>
    </lineage>
</organism>
<dbReference type="InterPro" id="IPR008921">
    <property type="entry name" value="DNA_pol3_clamp-load_cplx_C"/>
</dbReference>
<dbReference type="InterPro" id="IPR010372">
    <property type="entry name" value="DNA_pol3_delta_N"/>
</dbReference>